<evidence type="ECO:0000313" key="6">
    <source>
        <dbReference type="EMBL" id="EOD00485.1"/>
    </source>
</evidence>
<evidence type="ECO:0000256" key="2">
    <source>
        <dbReference type="ARBA" id="ARBA00022692"/>
    </source>
</evidence>
<gene>
    <name evidence="6" type="ORF">L21TH_1464</name>
</gene>
<keyword evidence="2 5" id="KW-0812">Transmembrane</keyword>
<dbReference type="RefSeq" id="WP_006313150.1">
    <property type="nucleotide sequence ID" value="NZ_ARZA01000162.1"/>
</dbReference>
<keyword evidence="4 5" id="KW-0472">Membrane</keyword>
<protein>
    <recommendedName>
        <fullName evidence="8">Holin</fullName>
    </recommendedName>
</protein>
<sequence length="287" mass="32748">MNKFSSILNISFISSIIAIISNCLGRNHASYIILLSLIIIDTLTGATVAVKYNRFGSKGFSKLVKKIITYATAILSVRLLEIGISSLVTTNIISQIAIIFLEITETISILENLTMLGVPLPASFIPFLLKHLKIPGIDAALSSKKNKESNIDEIEDMIKYHIPSFNDENLRLLLEIKFKSWKSLAYQINKIFKEINTTDNDHIYYKVMSLIKLEFKDMKLKWKEAGIPKEYIENFMSIHEPKISNWLEKIKNICYSNKPNDKKQSEIIDSIIVILYQTILDAHKMNC</sequence>
<evidence type="ECO:0008006" key="8">
    <source>
        <dbReference type="Google" id="ProtNLM"/>
    </source>
</evidence>
<dbReference type="GO" id="GO:0016020">
    <property type="term" value="C:membrane"/>
    <property type="evidence" value="ECO:0007669"/>
    <property type="project" value="UniProtKB-SubCell"/>
</dbReference>
<accession>R1CDZ6</accession>
<comment type="subcellular location">
    <subcellularLocation>
        <location evidence="1">Membrane</location>
        <topology evidence="1">Multi-pass membrane protein</topology>
    </subcellularLocation>
</comment>
<comment type="caution">
    <text evidence="6">The sequence shown here is derived from an EMBL/GenBank/DDBJ whole genome shotgun (WGS) entry which is preliminary data.</text>
</comment>
<evidence type="ECO:0000313" key="7">
    <source>
        <dbReference type="Proteomes" id="UP000013378"/>
    </source>
</evidence>
<evidence type="ECO:0000256" key="3">
    <source>
        <dbReference type="ARBA" id="ARBA00022989"/>
    </source>
</evidence>
<dbReference type="Pfam" id="PF05105">
    <property type="entry name" value="Phage_holin_4_1"/>
    <property type="match status" value="1"/>
</dbReference>
<dbReference type="EMBL" id="ARZA01000162">
    <property type="protein sequence ID" value="EOD00485.1"/>
    <property type="molecule type" value="Genomic_DNA"/>
</dbReference>
<dbReference type="InterPro" id="IPR006480">
    <property type="entry name" value="Phage_holin_4_1"/>
</dbReference>
<organism evidence="6 7">
    <name type="scientific">Caldisalinibacter kiritimatiensis</name>
    <dbReference type="NCBI Taxonomy" id="1304284"/>
    <lineage>
        <taxon>Bacteria</taxon>
        <taxon>Bacillati</taxon>
        <taxon>Bacillota</taxon>
        <taxon>Tissierellia</taxon>
        <taxon>Tissierellales</taxon>
        <taxon>Thermohalobacteraceae</taxon>
        <taxon>Caldisalinibacter</taxon>
    </lineage>
</organism>
<dbReference type="OrthoDB" id="88184at2"/>
<evidence type="ECO:0000256" key="1">
    <source>
        <dbReference type="ARBA" id="ARBA00004141"/>
    </source>
</evidence>
<dbReference type="AlphaFoldDB" id="R1CDZ6"/>
<reference evidence="6 7" key="1">
    <citation type="journal article" date="2015" name="Geomicrobiol. J.">
        <title>Caldisalinibacter kiritimatiensis gen. nov., sp. nov., a moderately thermohalophilic thiosulfate-reducing bacterium from a hypersaline microbial mat.</title>
        <authorList>
            <person name="Ben Hania W."/>
            <person name="Joseph M."/>
            <person name="Fiebig A."/>
            <person name="Bunk B."/>
            <person name="Klenk H.-P."/>
            <person name="Fardeau M.-L."/>
            <person name="Spring S."/>
        </authorList>
    </citation>
    <scope>NUCLEOTIDE SEQUENCE [LARGE SCALE GENOMIC DNA]</scope>
    <source>
        <strain evidence="6 7">L21-TH-D2</strain>
    </source>
</reference>
<feature type="transmembrane region" description="Helical" evidence="5">
    <location>
        <begin position="7"/>
        <end position="25"/>
    </location>
</feature>
<name>R1CDZ6_9FIRM</name>
<proteinExistence type="predicted"/>
<keyword evidence="3 5" id="KW-1133">Transmembrane helix</keyword>
<keyword evidence="7" id="KW-1185">Reference proteome</keyword>
<dbReference type="Proteomes" id="UP000013378">
    <property type="component" value="Unassembled WGS sequence"/>
</dbReference>
<feature type="transmembrane region" description="Helical" evidence="5">
    <location>
        <begin position="31"/>
        <end position="52"/>
    </location>
</feature>
<evidence type="ECO:0000256" key="5">
    <source>
        <dbReference type="SAM" id="Phobius"/>
    </source>
</evidence>
<evidence type="ECO:0000256" key="4">
    <source>
        <dbReference type="ARBA" id="ARBA00023136"/>
    </source>
</evidence>